<dbReference type="AlphaFoldDB" id="A0A8X6PP98"/>
<evidence type="ECO:0000313" key="2">
    <source>
        <dbReference type="EMBL" id="GFT76662.1"/>
    </source>
</evidence>
<evidence type="ECO:0000313" key="3">
    <source>
        <dbReference type="Proteomes" id="UP000887013"/>
    </source>
</evidence>
<dbReference type="EMBL" id="BMAW01022167">
    <property type="protein sequence ID" value="GFT76662.1"/>
    <property type="molecule type" value="Genomic_DNA"/>
</dbReference>
<dbReference type="Proteomes" id="UP000887013">
    <property type="component" value="Unassembled WGS sequence"/>
</dbReference>
<proteinExistence type="predicted"/>
<name>A0A8X6PP98_NEPPI</name>
<sequence>MVGGYSKPNPALRPKAGRRNPQRNTARKVSNLVIERGHARAFFCREFRRSENTHFSGFRSREDDLHIAGPIQLIGKNGHLLRPWAARGSQRTRQGGFLLCRPV</sequence>
<feature type="region of interest" description="Disordered" evidence="1">
    <location>
        <begin position="1"/>
        <end position="28"/>
    </location>
</feature>
<protein>
    <submittedName>
        <fullName evidence="2">Uncharacterized protein</fullName>
    </submittedName>
</protein>
<reference evidence="2" key="1">
    <citation type="submission" date="2020-08" db="EMBL/GenBank/DDBJ databases">
        <title>Multicomponent nature underlies the extraordinary mechanical properties of spider dragline silk.</title>
        <authorList>
            <person name="Kono N."/>
            <person name="Nakamura H."/>
            <person name="Mori M."/>
            <person name="Yoshida Y."/>
            <person name="Ohtoshi R."/>
            <person name="Malay A.D."/>
            <person name="Moran D.A.P."/>
            <person name="Tomita M."/>
            <person name="Numata K."/>
            <person name="Arakawa K."/>
        </authorList>
    </citation>
    <scope>NUCLEOTIDE SEQUENCE</scope>
</reference>
<evidence type="ECO:0000256" key="1">
    <source>
        <dbReference type="SAM" id="MobiDB-lite"/>
    </source>
</evidence>
<accession>A0A8X6PP98</accession>
<gene>
    <name evidence="2" type="ORF">NPIL_353021</name>
</gene>
<keyword evidence="3" id="KW-1185">Reference proteome</keyword>
<organism evidence="2 3">
    <name type="scientific">Nephila pilipes</name>
    <name type="common">Giant wood spider</name>
    <name type="synonym">Nephila maculata</name>
    <dbReference type="NCBI Taxonomy" id="299642"/>
    <lineage>
        <taxon>Eukaryota</taxon>
        <taxon>Metazoa</taxon>
        <taxon>Ecdysozoa</taxon>
        <taxon>Arthropoda</taxon>
        <taxon>Chelicerata</taxon>
        <taxon>Arachnida</taxon>
        <taxon>Araneae</taxon>
        <taxon>Araneomorphae</taxon>
        <taxon>Entelegynae</taxon>
        <taxon>Araneoidea</taxon>
        <taxon>Nephilidae</taxon>
        <taxon>Nephila</taxon>
    </lineage>
</organism>
<comment type="caution">
    <text evidence="2">The sequence shown here is derived from an EMBL/GenBank/DDBJ whole genome shotgun (WGS) entry which is preliminary data.</text>
</comment>